<dbReference type="EMBL" id="FUXU01000037">
    <property type="protein sequence ID" value="SKA57859.1"/>
    <property type="molecule type" value="Genomic_DNA"/>
</dbReference>
<dbReference type="PANTHER" id="PTHR30149:SF0">
    <property type="entry name" value="HYDROGENASE MATURATION FACTOR HYPD"/>
    <property type="match status" value="1"/>
</dbReference>
<dbReference type="AlphaFoldDB" id="A0A1T4UYP7"/>
<evidence type="ECO:0000256" key="3">
    <source>
        <dbReference type="ARBA" id="ARBA00023004"/>
    </source>
</evidence>
<dbReference type="GO" id="GO:0051604">
    <property type="term" value="P:protein maturation"/>
    <property type="evidence" value="ECO:0007669"/>
    <property type="project" value="TreeGrafter"/>
</dbReference>
<dbReference type="PIRSF" id="PIRSF005622">
    <property type="entry name" value="Hydrgn_mat_hypD"/>
    <property type="match status" value="1"/>
</dbReference>
<dbReference type="PANTHER" id="PTHR30149">
    <property type="entry name" value="HYDROGENASE PROTEIN ASSEMBLY PROTEIN HYPD"/>
    <property type="match status" value="1"/>
</dbReference>
<comment type="similarity">
    <text evidence="1 4">Belongs to the HypD family.</text>
</comment>
<dbReference type="Gene3D" id="3.40.50.11750">
    <property type="entry name" value="HypD, alpha/beta domain 1"/>
    <property type="match status" value="2"/>
</dbReference>
<dbReference type="GO" id="GO:0005506">
    <property type="term" value="F:iron ion binding"/>
    <property type="evidence" value="ECO:0007669"/>
    <property type="project" value="TreeGrafter"/>
</dbReference>
<dbReference type="Proteomes" id="UP000190162">
    <property type="component" value="Unassembled WGS sequence"/>
</dbReference>
<evidence type="ECO:0000256" key="2">
    <source>
        <dbReference type="ARBA" id="ARBA00022723"/>
    </source>
</evidence>
<reference evidence="6" key="1">
    <citation type="submission" date="2017-02" db="EMBL/GenBank/DDBJ databases">
        <authorList>
            <person name="Varghese N."/>
            <person name="Submissions S."/>
        </authorList>
    </citation>
    <scope>NUCLEOTIDE SEQUENCE [LARGE SCALE GENOMIC DNA]</scope>
    <source>
        <strain evidence="6">DSM 22720</strain>
    </source>
</reference>
<dbReference type="RefSeq" id="WP_078753111.1">
    <property type="nucleotide sequence ID" value="NZ_FUXU01000037.1"/>
</dbReference>
<sequence>MKYVDEFRNPEVVQGLLDAINAKLDVIDQKRVSLTGQAMRPLQLMEFCGGHTHTLFKYGIESLLSDRIEMIHGPGCPVCVLPMGRVDDCIDIAENPDVIFTTFGDAMRVPGSKGSLLDAKARGCDIRLVYSPLDALHLARKYPEKEVVFFALGFETTMPSTALTVLQAEKEGLQNFSLFCNHITTAPTIDAILNEPDLNLDGFLAPGHVSMVIGLTPFEFIAQDYGKLIVITGFEPLDILQSILMLVSQIADERCEVENQYRRVVDNAGNDPGLDAMTTVYDTYPVTELRGFGEIGDAGVRLRPEYAAWDAEQKFIVTHHNTHEPEACQCGEVLKGLIKPWQCKMYSESCTPQAPLGALMVSSEGACSAYYNHGFRQPSNDEGRIAVVDTTSTPN</sequence>
<keyword evidence="2" id="KW-0479">Metal-binding</keyword>
<organism evidence="5 6">
    <name type="scientific">Enterovibrio nigricans DSM 22720</name>
    <dbReference type="NCBI Taxonomy" id="1121868"/>
    <lineage>
        <taxon>Bacteria</taxon>
        <taxon>Pseudomonadati</taxon>
        <taxon>Pseudomonadota</taxon>
        <taxon>Gammaproteobacteria</taxon>
        <taxon>Vibrionales</taxon>
        <taxon>Vibrionaceae</taxon>
        <taxon>Enterovibrio</taxon>
    </lineage>
</organism>
<dbReference type="InterPro" id="IPR042243">
    <property type="entry name" value="HypD_1"/>
</dbReference>
<dbReference type="GO" id="GO:0051539">
    <property type="term" value="F:4 iron, 4 sulfur cluster binding"/>
    <property type="evidence" value="ECO:0007669"/>
    <property type="project" value="TreeGrafter"/>
</dbReference>
<proteinExistence type="inferred from homology"/>
<evidence type="ECO:0000256" key="4">
    <source>
        <dbReference type="PIRNR" id="PIRNR005622"/>
    </source>
</evidence>
<gene>
    <name evidence="5" type="ORF">SAMN02745132_02832</name>
</gene>
<protein>
    <recommendedName>
        <fullName evidence="4">Hydrogenase maturation factor</fullName>
    </recommendedName>
</protein>
<keyword evidence="3" id="KW-0408">Iron</keyword>
<dbReference type="NCBIfam" id="TIGR00075">
    <property type="entry name" value="hypD"/>
    <property type="match status" value="1"/>
</dbReference>
<keyword evidence="6" id="KW-1185">Reference proteome</keyword>
<dbReference type="InterPro" id="IPR042244">
    <property type="entry name" value="HypD_2_sf"/>
</dbReference>
<evidence type="ECO:0000313" key="6">
    <source>
        <dbReference type="Proteomes" id="UP000190162"/>
    </source>
</evidence>
<dbReference type="OrthoDB" id="9770424at2"/>
<accession>A0A1T4UYP7</accession>
<name>A0A1T4UYP7_9GAMM</name>
<evidence type="ECO:0000313" key="5">
    <source>
        <dbReference type="EMBL" id="SKA57859.1"/>
    </source>
</evidence>
<dbReference type="Gene3D" id="6.10.20.100">
    <property type="match status" value="1"/>
</dbReference>
<dbReference type="Pfam" id="PF01924">
    <property type="entry name" value="HypD"/>
    <property type="match status" value="1"/>
</dbReference>
<dbReference type="InterPro" id="IPR002780">
    <property type="entry name" value="Hyd_form_HypD"/>
</dbReference>
<evidence type="ECO:0000256" key="1">
    <source>
        <dbReference type="ARBA" id="ARBA00007888"/>
    </source>
</evidence>
<dbReference type="GO" id="GO:0070025">
    <property type="term" value="F:carbon monoxide binding"/>
    <property type="evidence" value="ECO:0007669"/>
    <property type="project" value="TreeGrafter"/>
</dbReference>